<organism evidence="2 3">
    <name type="scientific">Setaria italica</name>
    <name type="common">Foxtail millet</name>
    <name type="synonym">Panicum italicum</name>
    <dbReference type="NCBI Taxonomy" id="4555"/>
    <lineage>
        <taxon>Eukaryota</taxon>
        <taxon>Viridiplantae</taxon>
        <taxon>Streptophyta</taxon>
        <taxon>Embryophyta</taxon>
        <taxon>Tracheophyta</taxon>
        <taxon>Spermatophyta</taxon>
        <taxon>Magnoliopsida</taxon>
        <taxon>Liliopsida</taxon>
        <taxon>Poales</taxon>
        <taxon>Poaceae</taxon>
        <taxon>PACMAD clade</taxon>
        <taxon>Panicoideae</taxon>
        <taxon>Panicodae</taxon>
        <taxon>Paniceae</taxon>
        <taxon>Cenchrinae</taxon>
        <taxon>Setaria</taxon>
    </lineage>
</organism>
<dbReference type="AlphaFoldDB" id="K4A1D8"/>
<proteinExistence type="predicted"/>
<dbReference type="HOGENOM" id="CLU_079222_0_0_1"/>
<evidence type="ECO:0000313" key="2">
    <source>
        <dbReference type="EnsemblPlants" id="KQL23354"/>
    </source>
</evidence>
<feature type="domain" description="Transposase (putative) gypsy type" evidence="1">
    <location>
        <begin position="22"/>
        <end position="79"/>
    </location>
</feature>
<dbReference type="InParanoid" id="K4A1D8"/>
<keyword evidence="3" id="KW-1185">Reference proteome</keyword>
<dbReference type="OMA" id="VEEYCVL"/>
<dbReference type="EnsemblPlants" id="KQL23354">
    <property type="protein sequence ID" value="KQL23354"/>
    <property type="gene ID" value="SETIT_032681mg"/>
</dbReference>
<sequence>MVIAGHALGSAVVSKPEDNEVVIFHVLLYAGLRFEFNLVVIDILHLYDIYLHQLTPNAFVRLLVYMWICKTTKTKPSATGFASAHKVHHQPKYFLEESVDGVVEKQAQFGYLNFVYCTGVISPVAAYRNKWPIDWHQHWLYHEVEPEGNGEVNRLVTNKIEVLHQDYKVDLPPCPEGDAFILMLRLFARKYNTRDIVEEYCVLGVWPVRRG</sequence>
<dbReference type="Proteomes" id="UP000004995">
    <property type="component" value="Unassembled WGS sequence"/>
</dbReference>
<reference evidence="2" key="2">
    <citation type="submission" date="2018-08" db="UniProtKB">
        <authorList>
            <consortium name="EnsemblPlants"/>
        </authorList>
    </citation>
    <scope>IDENTIFICATION</scope>
    <source>
        <strain evidence="2">Yugu1</strain>
    </source>
</reference>
<dbReference type="InterPro" id="IPR007321">
    <property type="entry name" value="Transposase_28"/>
</dbReference>
<dbReference type="Pfam" id="PF04195">
    <property type="entry name" value="Transposase_28"/>
    <property type="match status" value="1"/>
</dbReference>
<dbReference type="Gramene" id="KQL23354">
    <property type="protein sequence ID" value="KQL23354"/>
    <property type="gene ID" value="SETIT_032681mg"/>
</dbReference>
<evidence type="ECO:0000313" key="3">
    <source>
        <dbReference type="Proteomes" id="UP000004995"/>
    </source>
</evidence>
<accession>K4A1D8</accession>
<evidence type="ECO:0000259" key="1">
    <source>
        <dbReference type="Pfam" id="PF04195"/>
    </source>
</evidence>
<protein>
    <recommendedName>
        <fullName evidence="1">Transposase (putative) gypsy type domain-containing protein</fullName>
    </recommendedName>
</protein>
<dbReference type="EMBL" id="AGNK02000829">
    <property type="status" value="NOT_ANNOTATED_CDS"/>
    <property type="molecule type" value="Genomic_DNA"/>
</dbReference>
<reference evidence="3" key="1">
    <citation type="journal article" date="2012" name="Nat. Biotechnol.">
        <title>Reference genome sequence of the model plant Setaria.</title>
        <authorList>
            <person name="Bennetzen J.L."/>
            <person name="Schmutz J."/>
            <person name="Wang H."/>
            <person name="Percifield R."/>
            <person name="Hawkins J."/>
            <person name="Pontaroli A.C."/>
            <person name="Estep M."/>
            <person name="Feng L."/>
            <person name="Vaughn J.N."/>
            <person name="Grimwood J."/>
            <person name="Jenkins J."/>
            <person name="Barry K."/>
            <person name="Lindquist E."/>
            <person name="Hellsten U."/>
            <person name="Deshpande S."/>
            <person name="Wang X."/>
            <person name="Wu X."/>
            <person name="Mitros T."/>
            <person name="Triplett J."/>
            <person name="Yang X."/>
            <person name="Ye C.Y."/>
            <person name="Mauro-Herrera M."/>
            <person name="Wang L."/>
            <person name="Li P."/>
            <person name="Sharma M."/>
            <person name="Sharma R."/>
            <person name="Ronald P.C."/>
            <person name="Panaud O."/>
            <person name="Kellogg E.A."/>
            <person name="Brutnell T.P."/>
            <person name="Doust A.N."/>
            <person name="Tuskan G.A."/>
            <person name="Rokhsar D."/>
            <person name="Devos K.M."/>
        </authorList>
    </citation>
    <scope>NUCLEOTIDE SEQUENCE [LARGE SCALE GENOMIC DNA]</scope>
    <source>
        <strain evidence="3">cv. Yugu1</strain>
    </source>
</reference>
<name>K4A1D8_SETIT</name>